<reference evidence="1 2" key="1">
    <citation type="journal article" date="2010" name="J. Bacteriol.">
        <title>Genome sequences of Oceanicola granulosus HTCC2516(T) and Oceanicola batsensis HTCC2597(TDelta).</title>
        <authorList>
            <person name="Thrash J.C."/>
            <person name="Cho J.C."/>
            <person name="Vergin K.L."/>
            <person name="Giovannoni S.J."/>
        </authorList>
    </citation>
    <scope>NUCLEOTIDE SEQUENCE [LARGE SCALE GENOMIC DNA]</scope>
    <source>
        <strain evidence="2">ATCC BAA-863 / DSM 15984 / KCTC 12145 / HTCC2597</strain>
    </source>
</reference>
<evidence type="ECO:0000313" key="2">
    <source>
        <dbReference type="Proteomes" id="UP000004318"/>
    </source>
</evidence>
<dbReference type="EMBL" id="AAMO01000011">
    <property type="protein sequence ID" value="EAQ01762.1"/>
    <property type="molecule type" value="Genomic_DNA"/>
</dbReference>
<gene>
    <name evidence="1" type="ORF">OB2597_15001</name>
</gene>
<proteinExistence type="predicted"/>
<accession>A3U2G2</accession>
<dbReference type="AlphaFoldDB" id="A3U2G2"/>
<dbReference type="Proteomes" id="UP000004318">
    <property type="component" value="Unassembled WGS sequence"/>
</dbReference>
<name>A3U2G2_PSEBH</name>
<evidence type="ECO:0000313" key="1">
    <source>
        <dbReference type="EMBL" id="EAQ01762.1"/>
    </source>
</evidence>
<dbReference type="InterPro" id="IPR014347">
    <property type="entry name" value="Tautomerase/MIF_sf"/>
</dbReference>
<comment type="caution">
    <text evidence="1">The sequence shown here is derived from an EMBL/GenBank/DDBJ whole genome shotgun (WGS) entry which is preliminary data.</text>
</comment>
<protein>
    <submittedName>
        <fullName evidence="1">Uncharacterized protein</fullName>
    </submittedName>
</protein>
<dbReference type="RefSeq" id="WP_009807210.1">
    <property type="nucleotide sequence ID" value="NZ_CH724131.1"/>
</dbReference>
<dbReference type="OrthoDB" id="8098375at2"/>
<sequence length="50" mass="5443">MIQKVTEAMVEAEGEAMRDKTWVRTRIIPSGRSTIGGTIMDPAAIRPAAE</sequence>
<organism evidence="1 2">
    <name type="scientific">Pseudooceanicola batsensis (strain ATCC BAA-863 / DSM 15984 / KCTC 12145 / HTCC2597)</name>
    <name type="common">Oceanicola batsensis</name>
    <dbReference type="NCBI Taxonomy" id="252305"/>
    <lineage>
        <taxon>Bacteria</taxon>
        <taxon>Pseudomonadati</taxon>
        <taxon>Pseudomonadota</taxon>
        <taxon>Alphaproteobacteria</taxon>
        <taxon>Rhodobacterales</taxon>
        <taxon>Paracoccaceae</taxon>
        <taxon>Pseudooceanicola</taxon>
    </lineage>
</organism>
<keyword evidence="2" id="KW-1185">Reference proteome</keyword>
<dbReference type="HOGENOM" id="CLU_3120500_0_0_5"/>
<dbReference type="Gene3D" id="3.30.429.10">
    <property type="entry name" value="Macrophage Migration Inhibitory Factor"/>
    <property type="match status" value="1"/>
</dbReference>